<dbReference type="Gene3D" id="3.40.190.80">
    <property type="match status" value="1"/>
</dbReference>
<dbReference type="EC" id="3.1.3.25" evidence="6"/>
<evidence type="ECO:0000313" key="8">
    <source>
        <dbReference type="Proteomes" id="UP000361836"/>
    </source>
</evidence>
<proteinExistence type="inferred from homology"/>
<dbReference type="InterPro" id="IPR020550">
    <property type="entry name" value="Inositol_monophosphatase_CS"/>
</dbReference>
<dbReference type="PROSITE" id="PS00630">
    <property type="entry name" value="IMP_2"/>
    <property type="match status" value="1"/>
</dbReference>
<dbReference type="EMBL" id="CABWIE010000004">
    <property type="protein sequence ID" value="VWL88160.1"/>
    <property type="molecule type" value="Genomic_DNA"/>
</dbReference>
<dbReference type="InterPro" id="IPR000760">
    <property type="entry name" value="Inositol_monophosphatase-like"/>
</dbReference>
<accession>A0A5K1IKP5</accession>
<keyword evidence="4 5" id="KW-0460">Magnesium</keyword>
<feature type="binding site" evidence="5">
    <location>
        <position position="204"/>
    </location>
    <ligand>
        <name>Mg(2+)</name>
        <dbReference type="ChEBI" id="CHEBI:18420"/>
        <label>1</label>
        <note>catalytic</note>
    </ligand>
</feature>
<keyword evidence="3 5" id="KW-0479">Metal-binding</keyword>
<evidence type="ECO:0000256" key="2">
    <source>
        <dbReference type="ARBA" id="ARBA00001946"/>
    </source>
</evidence>
<feature type="binding site" evidence="5">
    <location>
        <position position="77"/>
    </location>
    <ligand>
        <name>Mg(2+)</name>
        <dbReference type="ChEBI" id="CHEBI:18420"/>
        <label>1</label>
        <note>catalytic</note>
    </ligand>
</feature>
<name>A0A5K1IKP5_9ACTN</name>
<dbReference type="PRINTS" id="PR00377">
    <property type="entry name" value="IMPHPHTASES"/>
</dbReference>
<evidence type="ECO:0000256" key="3">
    <source>
        <dbReference type="ARBA" id="ARBA00022723"/>
    </source>
</evidence>
<comment type="cofactor">
    <cofactor evidence="2 5 6">
        <name>Mg(2+)</name>
        <dbReference type="ChEBI" id="CHEBI:18420"/>
    </cofactor>
</comment>
<dbReference type="PANTHER" id="PTHR20854">
    <property type="entry name" value="INOSITOL MONOPHOSPHATASE"/>
    <property type="match status" value="1"/>
</dbReference>
<dbReference type="Proteomes" id="UP000361836">
    <property type="component" value="Unassembled WGS sequence"/>
</dbReference>
<organism evidence="7 8">
    <name type="scientific">Collinsella aerofaciens</name>
    <dbReference type="NCBI Taxonomy" id="74426"/>
    <lineage>
        <taxon>Bacteria</taxon>
        <taxon>Bacillati</taxon>
        <taxon>Actinomycetota</taxon>
        <taxon>Coriobacteriia</taxon>
        <taxon>Coriobacteriales</taxon>
        <taxon>Coriobacteriaceae</taxon>
        <taxon>Collinsella</taxon>
    </lineage>
</organism>
<evidence type="ECO:0000256" key="5">
    <source>
        <dbReference type="PIRSR" id="PIRSR600760-2"/>
    </source>
</evidence>
<comment type="similarity">
    <text evidence="6">Belongs to the inositol monophosphatase superfamily.</text>
</comment>
<dbReference type="Pfam" id="PF00459">
    <property type="entry name" value="Inositol_P"/>
    <property type="match status" value="1"/>
</dbReference>
<evidence type="ECO:0000256" key="1">
    <source>
        <dbReference type="ARBA" id="ARBA00001033"/>
    </source>
</evidence>
<dbReference type="GO" id="GO:0006020">
    <property type="term" value="P:inositol metabolic process"/>
    <property type="evidence" value="ECO:0007669"/>
    <property type="project" value="TreeGrafter"/>
</dbReference>
<dbReference type="InterPro" id="IPR033942">
    <property type="entry name" value="IMPase"/>
</dbReference>
<comment type="catalytic activity">
    <reaction evidence="1 6">
        <text>a myo-inositol phosphate + H2O = myo-inositol + phosphate</text>
        <dbReference type="Rhea" id="RHEA:24056"/>
        <dbReference type="ChEBI" id="CHEBI:15377"/>
        <dbReference type="ChEBI" id="CHEBI:17268"/>
        <dbReference type="ChEBI" id="CHEBI:43474"/>
        <dbReference type="ChEBI" id="CHEBI:84139"/>
        <dbReference type="EC" id="3.1.3.25"/>
    </reaction>
</comment>
<dbReference type="GO" id="GO:0008934">
    <property type="term" value="F:inositol monophosphate 1-phosphatase activity"/>
    <property type="evidence" value="ECO:0007669"/>
    <property type="project" value="InterPro"/>
</dbReference>
<dbReference type="PANTHER" id="PTHR20854:SF4">
    <property type="entry name" value="INOSITOL-1-MONOPHOSPHATASE-RELATED"/>
    <property type="match status" value="1"/>
</dbReference>
<dbReference type="GO" id="GO:0046854">
    <property type="term" value="P:phosphatidylinositol phosphate biosynthetic process"/>
    <property type="evidence" value="ECO:0007669"/>
    <property type="project" value="InterPro"/>
</dbReference>
<keyword evidence="8" id="KW-1185">Reference proteome</keyword>
<dbReference type="Gene3D" id="3.30.540.10">
    <property type="entry name" value="Fructose-1,6-Bisphosphatase, subunit A, domain 1"/>
    <property type="match status" value="1"/>
</dbReference>
<reference evidence="7 8" key="1">
    <citation type="submission" date="2019-10" db="EMBL/GenBank/DDBJ databases">
        <authorList>
            <person name="Wolf R A."/>
        </authorList>
    </citation>
    <scope>NUCLEOTIDE SEQUENCE [LARGE SCALE GENOMIC DNA]</scope>
    <source>
        <strain evidence="7">Collinsella_aerofaciens_MC2</strain>
    </source>
</reference>
<dbReference type="AlphaFoldDB" id="A0A5K1IKP5"/>
<dbReference type="CDD" id="cd01639">
    <property type="entry name" value="IMPase"/>
    <property type="match status" value="1"/>
</dbReference>
<feature type="binding site" evidence="5">
    <location>
        <position position="62"/>
    </location>
    <ligand>
        <name>Mg(2+)</name>
        <dbReference type="ChEBI" id="CHEBI:18420"/>
        <label>1</label>
        <note>catalytic</note>
    </ligand>
</feature>
<protein>
    <recommendedName>
        <fullName evidence="6">Inositol-1-monophosphatase</fullName>
        <ecNumber evidence="6">3.1.3.25</ecNumber>
    </recommendedName>
</protein>
<gene>
    <name evidence="7" type="primary">suhB</name>
    <name evidence="7" type="ORF">KCJAJFAP_01581</name>
</gene>
<keyword evidence="6 7" id="KW-0378">Hydrolase</keyword>
<dbReference type="GO" id="GO:0046872">
    <property type="term" value="F:metal ion binding"/>
    <property type="evidence" value="ECO:0007669"/>
    <property type="project" value="UniProtKB-KW"/>
</dbReference>
<feature type="binding site" evidence="5">
    <location>
        <position position="80"/>
    </location>
    <ligand>
        <name>Mg(2+)</name>
        <dbReference type="ChEBI" id="CHEBI:18420"/>
        <label>1</label>
        <note>catalytic</note>
    </ligand>
</feature>
<sequence>MDYQAIIDVVKSVKPLFFDNDLRSQSSMKGDADFVTQVDLKISSYVKSALAELTPEIGFMSEEEDPGEVKPTRWILDPVDGTTNLVFDYRASTISLALVRDEKPVFGIVYNPYSDELFTAQKGLGAFLNGNKIQTSDRELTNCLIEFGAGSTHKDGAHEIFGIAEKVFCDCLDLRRMCSSALAICYIACGRSNGYFEKRLKPWDYAAAALILDEAGGYSSEWNGQLLQYKSACSFVCGSQTAFEYLKGVVS</sequence>
<dbReference type="SUPFAM" id="SSF56655">
    <property type="entry name" value="Carbohydrate phosphatase"/>
    <property type="match status" value="1"/>
</dbReference>
<dbReference type="GO" id="GO:0007165">
    <property type="term" value="P:signal transduction"/>
    <property type="evidence" value="ECO:0007669"/>
    <property type="project" value="TreeGrafter"/>
</dbReference>
<evidence type="ECO:0000313" key="7">
    <source>
        <dbReference type="EMBL" id="VWL88160.1"/>
    </source>
</evidence>
<dbReference type="RefSeq" id="WP_152075859.1">
    <property type="nucleotide sequence ID" value="NZ_CAAKNU010000068.1"/>
</dbReference>
<evidence type="ECO:0000256" key="4">
    <source>
        <dbReference type="ARBA" id="ARBA00022842"/>
    </source>
</evidence>
<evidence type="ECO:0000256" key="6">
    <source>
        <dbReference type="RuleBase" id="RU364068"/>
    </source>
</evidence>